<organism evidence="1 2">
    <name type="scientific">Bacillus carboniphilus</name>
    <dbReference type="NCBI Taxonomy" id="86663"/>
    <lineage>
        <taxon>Bacteria</taxon>
        <taxon>Bacillati</taxon>
        <taxon>Bacillota</taxon>
        <taxon>Bacilli</taxon>
        <taxon>Bacillales</taxon>
        <taxon>Bacillaceae</taxon>
        <taxon>Bacillus</taxon>
    </lineage>
</organism>
<name>A0ABY9JS37_9BACI</name>
<sequence>MENRYQYFMNIEENDQEIANLFRQLHGDKWRGTMKNVLHEMTFHYPVVSERDIRNLQVPMMLVNGSNTLHEVESVSYVKKINSDIEIGLVPYAGHTANMEQPQLYNQILDAFLNKIRD</sequence>
<dbReference type="GO" id="GO:0016787">
    <property type="term" value="F:hydrolase activity"/>
    <property type="evidence" value="ECO:0007669"/>
    <property type="project" value="UniProtKB-KW"/>
</dbReference>
<dbReference type="Proteomes" id="UP001197974">
    <property type="component" value="Chromosome"/>
</dbReference>
<reference evidence="1 2" key="1">
    <citation type="submission" date="2023-06" db="EMBL/GenBank/DDBJ databases">
        <title>Five Gram-positive bacteria isolated from mangrove sediments in Shenzhen, Guangdong, China.</title>
        <authorList>
            <person name="Yu S."/>
            <person name="Zheng W."/>
            <person name="Huang Y."/>
        </authorList>
    </citation>
    <scope>NUCLEOTIDE SEQUENCE [LARGE SCALE GENOMIC DNA]</scope>
    <source>
        <strain evidence="1 2">SaN35-3</strain>
    </source>
</reference>
<gene>
    <name evidence="1" type="ORF">LC087_15945</name>
</gene>
<evidence type="ECO:0000313" key="2">
    <source>
        <dbReference type="Proteomes" id="UP001197974"/>
    </source>
</evidence>
<dbReference type="InterPro" id="IPR029058">
    <property type="entry name" value="AB_hydrolase_fold"/>
</dbReference>
<dbReference type="Gene3D" id="3.40.50.1820">
    <property type="entry name" value="alpha/beta hydrolase"/>
    <property type="match status" value="1"/>
</dbReference>
<evidence type="ECO:0000313" key="1">
    <source>
        <dbReference type="EMBL" id="WLR42214.1"/>
    </source>
</evidence>
<keyword evidence="1" id="KW-0378">Hydrolase</keyword>
<accession>A0ABY9JS37</accession>
<dbReference type="EMBL" id="CP129013">
    <property type="protein sequence ID" value="WLR42214.1"/>
    <property type="molecule type" value="Genomic_DNA"/>
</dbReference>
<keyword evidence="2" id="KW-1185">Reference proteome</keyword>
<proteinExistence type="predicted"/>
<protein>
    <submittedName>
        <fullName evidence="1">Alpha/beta hydrolase</fullName>
    </submittedName>
</protein>
<dbReference type="RefSeq" id="WP_306019694.1">
    <property type="nucleotide sequence ID" value="NZ_CP129013.1"/>
</dbReference>
<dbReference type="SUPFAM" id="SSF53474">
    <property type="entry name" value="alpha/beta-Hydrolases"/>
    <property type="match status" value="1"/>
</dbReference>